<organism evidence="6 7">
    <name type="scientific">Junco hyemalis</name>
    <name type="common">Dark-eyed junco</name>
    <dbReference type="NCBI Taxonomy" id="40217"/>
    <lineage>
        <taxon>Eukaryota</taxon>
        <taxon>Metazoa</taxon>
        <taxon>Chordata</taxon>
        <taxon>Craniata</taxon>
        <taxon>Vertebrata</taxon>
        <taxon>Euteleostomi</taxon>
        <taxon>Archelosauria</taxon>
        <taxon>Archosauria</taxon>
        <taxon>Dinosauria</taxon>
        <taxon>Saurischia</taxon>
        <taxon>Theropoda</taxon>
        <taxon>Coelurosauria</taxon>
        <taxon>Aves</taxon>
        <taxon>Neognathae</taxon>
        <taxon>Neoaves</taxon>
        <taxon>Telluraves</taxon>
        <taxon>Australaves</taxon>
        <taxon>Passeriformes</taxon>
        <taxon>Passerellidae</taxon>
        <taxon>Junco</taxon>
    </lineage>
</organism>
<evidence type="ECO:0000256" key="2">
    <source>
        <dbReference type="ARBA" id="ARBA00012513"/>
    </source>
</evidence>
<dbReference type="Gene3D" id="1.10.510.10">
    <property type="entry name" value="Transferase(Phosphotransferase) domain 1"/>
    <property type="match status" value="2"/>
</dbReference>
<keyword evidence="4" id="KW-0067">ATP-binding</keyword>
<dbReference type="PANTHER" id="PTHR45832">
    <property type="entry name" value="SERINE/THREONINE-PROTEIN KINASE SAMKA-RELATED-RELATED"/>
    <property type="match status" value="1"/>
</dbReference>
<name>A0A8C5IIS5_JUNHY</name>
<evidence type="ECO:0000256" key="4">
    <source>
        <dbReference type="ARBA" id="ARBA00022840"/>
    </source>
</evidence>
<comment type="similarity">
    <text evidence="1">Belongs to the protein kinase superfamily. STE Ser/Thr protein kinase family. STE20 subfamily.</text>
</comment>
<reference evidence="6" key="1">
    <citation type="submission" date="2025-08" db="UniProtKB">
        <authorList>
            <consortium name="Ensembl"/>
        </authorList>
    </citation>
    <scope>IDENTIFICATION</scope>
</reference>
<dbReference type="InterPro" id="IPR001245">
    <property type="entry name" value="Ser-Thr/Tyr_kinase_cat_dom"/>
</dbReference>
<dbReference type="InterPro" id="IPR051931">
    <property type="entry name" value="PAK3-like"/>
</dbReference>
<dbReference type="Ensembl" id="ENSJHYT00000003057.1">
    <property type="protein sequence ID" value="ENSJHYP00000002454.1"/>
    <property type="gene ID" value="ENSJHYG00000002058.1"/>
</dbReference>
<dbReference type="EC" id="2.7.11.1" evidence="2"/>
<accession>A0A8C5IIS5</accession>
<sequence>MPLFSSLSYLVNEDLWLVMEYVDGGTLTSVLVRVLMEEGMIAAISKECLKALDFLHSNNVIHRDVKSDNILLGMDGSVKLSRCSWSGTASLCSQTQSGEFLCLVPWFKLALTVFLFSSSADFGLCAQLSAERSTRCTLLGSPYWVAPEIVKRKEYDTQVDIWALGIVAIEMLEGEPPYFKESPIQAQRLIARNRYPPLRMPSKMSILFHAFLHSCLDTNPSIRWT</sequence>
<dbReference type="Proteomes" id="UP000694408">
    <property type="component" value="Unplaced"/>
</dbReference>
<dbReference type="GO" id="GO:0005524">
    <property type="term" value="F:ATP binding"/>
    <property type="evidence" value="ECO:0007669"/>
    <property type="project" value="UniProtKB-KW"/>
</dbReference>
<feature type="domain" description="Protein kinase" evidence="5">
    <location>
        <begin position="1"/>
        <end position="225"/>
    </location>
</feature>
<evidence type="ECO:0000256" key="1">
    <source>
        <dbReference type="ARBA" id="ARBA00008874"/>
    </source>
</evidence>
<dbReference type="SMART" id="SM00220">
    <property type="entry name" value="S_TKc"/>
    <property type="match status" value="1"/>
</dbReference>
<dbReference type="Pfam" id="PF07714">
    <property type="entry name" value="PK_Tyr_Ser-Thr"/>
    <property type="match status" value="1"/>
</dbReference>
<dbReference type="SUPFAM" id="SSF56112">
    <property type="entry name" value="Protein kinase-like (PK-like)"/>
    <property type="match status" value="1"/>
</dbReference>
<dbReference type="PIRSF" id="PIRSF000654">
    <property type="entry name" value="Integrin-linked_kinase"/>
    <property type="match status" value="1"/>
</dbReference>
<dbReference type="InterPro" id="IPR000719">
    <property type="entry name" value="Prot_kinase_dom"/>
</dbReference>
<dbReference type="GO" id="GO:0004674">
    <property type="term" value="F:protein serine/threonine kinase activity"/>
    <property type="evidence" value="ECO:0007669"/>
    <property type="project" value="UniProtKB-EC"/>
</dbReference>
<dbReference type="InterPro" id="IPR008271">
    <property type="entry name" value="Ser/Thr_kinase_AS"/>
</dbReference>
<reference evidence="6" key="2">
    <citation type="submission" date="2025-09" db="UniProtKB">
        <authorList>
            <consortium name="Ensembl"/>
        </authorList>
    </citation>
    <scope>IDENTIFICATION</scope>
</reference>
<dbReference type="AlphaFoldDB" id="A0A8C5IIS5"/>
<protein>
    <recommendedName>
        <fullName evidence="2">non-specific serine/threonine protein kinase</fullName>
        <ecNumber evidence="2">2.7.11.1</ecNumber>
    </recommendedName>
</protein>
<dbReference type="InterPro" id="IPR011009">
    <property type="entry name" value="Kinase-like_dom_sf"/>
</dbReference>
<dbReference type="PANTHER" id="PTHR45832:SF22">
    <property type="entry name" value="SERINE_THREONINE-PROTEIN KINASE SAMKA-RELATED"/>
    <property type="match status" value="1"/>
</dbReference>
<keyword evidence="7" id="KW-1185">Reference proteome</keyword>
<evidence type="ECO:0000313" key="7">
    <source>
        <dbReference type="Proteomes" id="UP000694408"/>
    </source>
</evidence>
<dbReference type="PROSITE" id="PS00108">
    <property type="entry name" value="PROTEIN_KINASE_ST"/>
    <property type="match status" value="1"/>
</dbReference>
<keyword evidence="3" id="KW-0547">Nucleotide-binding</keyword>
<proteinExistence type="inferred from homology"/>
<evidence type="ECO:0000259" key="5">
    <source>
        <dbReference type="PROSITE" id="PS50011"/>
    </source>
</evidence>
<evidence type="ECO:0000313" key="6">
    <source>
        <dbReference type="Ensembl" id="ENSJHYP00000002454.1"/>
    </source>
</evidence>
<dbReference type="PROSITE" id="PS50011">
    <property type="entry name" value="PROTEIN_KINASE_DOM"/>
    <property type="match status" value="1"/>
</dbReference>
<evidence type="ECO:0000256" key="3">
    <source>
        <dbReference type="ARBA" id="ARBA00022741"/>
    </source>
</evidence>